<organism evidence="2 3">
    <name type="scientific">Ascodesmis nigricans</name>
    <dbReference type="NCBI Taxonomy" id="341454"/>
    <lineage>
        <taxon>Eukaryota</taxon>
        <taxon>Fungi</taxon>
        <taxon>Dikarya</taxon>
        <taxon>Ascomycota</taxon>
        <taxon>Pezizomycotina</taxon>
        <taxon>Pezizomycetes</taxon>
        <taxon>Pezizales</taxon>
        <taxon>Ascodesmidaceae</taxon>
        <taxon>Ascodesmis</taxon>
    </lineage>
</organism>
<sequence>MNQMPINRGNLLLLRSLRFLHLLGLAVDGANLVGSGICTPTHPRRAGRRSFVNWYQRNYKFMWATARFVKD</sequence>
<protein>
    <recommendedName>
        <fullName evidence="4">Secreted protein</fullName>
    </recommendedName>
</protein>
<evidence type="ECO:0000313" key="3">
    <source>
        <dbReference type="Proteomes" id="UP000298138"/>
    </source>
</evidence>
<dbReference type="OrthoDB" id="659at2759"/>
<dbReference type="Proteomes" id="UP000298138">
    <property type="component" value="Unassembled WGS sequence"/>
</dbReference>
<reference evidence="2 3" key="1">
    <citation type="submission" date="2019-04" db="EMBL/GenBank/DDBJ databases">
        <title>Comparative genomics and transcriptomics to analyze fruiting body development in filamentous ascomycetes.</title>
        <authorList>
            <consortium name="DOE Joint Genome Institute"/>
            <person name="Lutkenhaus R."/>
            <person name="Traeger S."/>
            <person name="Breuer J."/>
            <person name="Kuo A."/>
            <person name="Lipzen A."/>
            <person name="Pangilinan J."/>
            <person name="Dilworth D."/>
            <person name="Sandor L."/>
            <person name="Poggeler S."/>
            <person name="Barry K."/>
            <person name="Grigoriev I.V."/>
            <person name="Nowrousian M."/>
        </authorList>
    </citation>
    <scope>NUCLEOTIDE SEQUENCE [LARGE SCALE GENOMIC DNA]</scope>
    <source>
        <strain evidence="2 3">CBS 389.68</strain>
    </source>
</reference>
<dbReference type="EMBL" id="ML220125">
    <property type="protein sequence ID" value="TGZ80288.1"/>
    <property type="molecule type" value="Genomic_DNA"/>
</dbReference>
<evidence type="ECO:0000313" key="2">
    <source>
        <dbReference type="EMBL" id="TGZ80288.1"/>
    </source>
</evidence>
<dbReference type="InParanoid" id="A0A4S2MUP2"/>
<evidence type="ECO:0000256" key="1">
    <source>
        <dbReference type="SAM" id="SignalP"/>
    </source>
</evidence>
<name>A0A4S2MUP2_9PEZI</name>
<keyword evidence="1" id="KW-0732">Signal</keyword>
<feature type="signal peptide" evidence="1">
    <location>
        <begin position="1"/>
        <end position="29"/>
    </location>
</feature>
<evidence type="ECO:0008006" key="4">
    <source>
        <dbReference type="Google" id="ProtNLM"/>
    </source>
</evidence>
<dbReference type="AlphaFoldDB" id="A0A4S2MUP2"/>
<proteinExistence type="predicted"/>
<gene>
    <name evidence="2" type="ORF">EX30DRAFT_55931</name>
</gene>
<accession>A0A4S2MUP2</accession>
<keyword evidence="3" id="KW-1185">Reference proteome</keyword>
<feature type="chain" id="PRO_5020684821" description="Secreted protein" evidence="1">
    <location>
        <begin position="30"/>
        <end position="71"/>
    </location>
</feature>